<dbReference type="CDD" id="cd16922">
    <property type="entry name" value="HATPase_EvgS-ArcB-TorS-like"/>
    <property type="match status" value="1"/>
</dbReference>
<proteinExistence type="predicted"/>
<dbReference type="PRINTS" id="PR00344">
    <property type="entry name" value="BCTRLSENSOR"/>
</dbReference>
<dbReference type="Pfam" id="PF02518">
    <property type="entry name" value="HATPase_c"/>
    <property type="match status" value="1"/>
</dbReference>
<dbReference type="InterPro" id="IPR036890">
    <property type="entry name" value="HATPase_C_sf"/>
</dbReference>
<dbReference type="SMART" id="SM00387">
    <property type="entry name" value="HATPase_c"/>
    <property type="match status" value="1"/>
</dbReference>
<feature type="domain" description="Histidine kinase" evidence="7">
    <location>
        <begin position="154"/>
        <end position="374"/>
    </location>
</feature>
<name>A0ABU8EW94_9GAMM</name>
<gene>
    <name evidence="9" type="ORF">WAE96_16375</name>
</gene>
<evidence type="ECO:0000259" key="8">
    <source>
        <dbReference type="PROSITE" id="PS50110"/>
    </source>
</evidence>
<keyword evidence="3 6" id="KW-0597">Phosphoprotein</keyword>
<evidence type="ECO:0000256" key="2">
    <source>
        <dbReference type="ARBA" id="ARBA00012438"/>
    </source>
</evidence>
<keyword evidence="4" id="KW-0808">Transferase</keyword>
<reference evidence="9 10" key="1">
    <citation type="submission" date="2023-12" db="EMBL/GenBank/DDBJ databases">
        <title>Friends and Foes: Symbiotic and Algicidal bacterial influence on Karenia brevis blooms.</title>
        <authorList>
            <person name="Fei C."/>
            <person name="Mohamed A.R."/>
            <person name="Booker A."/>
            <person name="Arshad M."/>
            <person name="Klass S."/>
            <person name="Ahn S."/>
            <person name="Gilbert P.M."/>
            <person name="Heil C.A."/>
            <person name="Martinez J.M."/>
            <person name="Amin S.A."/>
        </authorList>
    </citation>
    <scope>NUCLEOTIDE SEQUENCE [LARGE SCALE GENOMIC DNA]</scope>
    <source>
        <strain evidence="9 10">CE15</strain>
    </source>
</reference>
<evidence type="ECO:0000256" key="3">
    <source>
        <dbReference type="ARBA" id="ARBA00022553"/>
    </source>
</evidence>
<dbReference type="SUPFAM" id="SSF55874">
    <property type="entry name" value="ATPase domain of HSP90 chaperone/DNA topoisomerase II/histidine kinase"/>
    <property type="match status" value="1"/>
</dbReference>
<feature type="domain" description="Response regulatory" evidence="8">
    <location>
        <begin position="540"/>
        <end position="649"/>
    </location>
</feature>
<evidence type="ECO:0000259" key="7">
    <source>
        <dbReference type="PROSITE" id="PS50109"/>
    </source>
</evidence>
<sequence>MTSIERVSVLLVEDDEDDYLLTVDYLEQIPNYQFDVTWLSDYQGVLDQLKQQPVDLCFLDYHLGAHTGLSILEAAKSLKLNTTFIMLTGQSDERLDKEALAHGADDFLLKSEISSPRFNRAILYALSRRDLENERLERYKAEADSRAKDRFMAHLSHELRTPLTSIIGYTELLRDNRQLSNIKPELDIIHNNSQHLLNLLNDVLDLSKINASSLNIEKSPTELGPLIADLQSLFSMETKKKGIALSIVAKGDLPTVIMTDAKRLKQILINLVYNAIKFTPEGKVEVMFKLVQQNHHYCLNVAVQDTGVGIAKEKQKQIFKPFEQLQDTITRTSEGAGLGLAISAALVELFGGKITLESEVGVGSTFCFDIDLDTDIGECQPLSLAASKSDESQLCPLSLKGDVLIVEDLPEIQTLLKNLISNTGAKVACANNGLDAVNLVCSGEQTFDLIFMDLHMPEMGGREAIVTLRKQGINTPIIALTAAAQKDNIDTLLALGFDGIITKPINTELLYQSLEAHLQAKPCTSEKPASSANENATKQRILVVEDDKNTRDLMCLLFDSLGCESHSVSGFSECCALLDNDTAFDTICLDLNLADGSGLTLASEIKARECDANLVIVSGSEPPAEALAKHQIEHVILKPVSLADLKQVI</sequence>
<dbReference type="InterPro" id="IPR004358">
    <property type="entry name" value="Sig_transdc_His_kin-like_C"/>
</dbReference>
<dbReference type="CDD" id="cd00082">
    <property type="entry name" value="HisKA"/>
    <property type="match status" value="1"/>
</dbReference>
<dbReference type="SMART" id="SM00388">
    <property type="entry name" value="HisKA"/>
    <property type="match status" value="1"/>
</dbReference>
<evidence type="ECO:0000256" key="1">
    <source>
        <dbReference type="ARBA" id="ARBA00000085"/>
    </source>
</evidence>
<organism evidence="9 10">
    <name type="scientific">Pseudoalteromonas spongiae</name>
    <dbReference type="NCBI Taxonomy" id="298657"/>
    <lineage>
        <taxon>Bacteria</taxon>
        <taxon>Pseudomonadati</taxon>
        <taxon>Pseudomonadota</taxon>
        <taxon>Gammaproteobacteria</taxon>
        <taxon>Alteromonadales</taxon>
        <taxon>Pseudoalteromonadaceae</taxon>
        <taxon>Pseudoalteromonas</taxon>
    </lineage>
</organism>
<dbReference type="EMBL" id="JBAWKS010000002">
    <property type="protein sequence ID" value="MEI4551251.1"/>
    <property type="molecule type" value="Genomic_DNA"/>
</dbReference>
<dbReference type="CDD" id="cd17546">
    <property type="entry name" value="REC_hyHK_CKI1_RcsC-like"/>
    <property type="match status" value="1"/>
</dbReference>
<dbReference type="Gene3D" id="3.30.565.10">
    <property type="entry name" value="Histidine kinase-like ATPase, C-terminal domain"/>
    <property type="match status" value="1"/>
</dbReference>
<accession>A0ABU8EW94</accession>
<dbReference type="InterPro" id="IPR005467">
    <property type="entry name" value="His_kinase_dom"/>
</dbReference>
<dbReference type="PROSITE" id="PS50110">
    <property type="entry name" value="RESPONSE_REGULATORY"/>
    <property type="match status" value="3"/>
</dbReference>
<feature type="modified residue" description="4-aspartylphosphate" evidence="6">
    <location>
        <position position="60"/>
    </location>
</feature>
<evidence type="ECO:0000256" key="4">
    <source>
        <dbReference type="ARBA" id="ARBA00022679"/>
    </source>
</evidence>
<dbReference type="Gene3D" id="3.40.50.2300">
    <property type="match status" value="3"/>
</dbReference>
<dbReference type="Pfam" id="PF00072">
    <property type="entry name" value="Response_reg"/>
    <property type="match status" value="3"/>
</dbReference>
<dbReference type="PANTHER" id="PTHR43047:SF72">
    <property type="entry name" value="OSMOSENSING HISTIDINE PROTEIN KINASE SLN1"/>
    <property type="match status" value="1"/>
</dbReference>
<dbReference type="EC" id="2.7.13.3" evidence="2"/>
<feature type="modified residue" description="4-aspartylphosphate" evidence="6">
    <location>
        <position position="590"/>
    </location>
</feature>
<feature type="domain" description="Response regulatory" evidence="8">
    <location>
        <begin position="402"/>
        <end position="518"/>
    </location>
</feature>
<dbReference type="InterPro" id="IPR036097">
    <property type="entry name" value="HisK_dim/P_sf"/>
</dbReference>
<comment type="catalytic activity">
    <reaction evidence="1">
        <text>ATP + protein L-histidine = ADP + protein N-phospho-L-histidine.</text>
        <dbReference type="EC" id="2.7.13.3"/>
    </reaction>
</comment>
<dbReference type="InterPro" id="IPR011006">
    <property type="entry name" value="CheY-like_superfamily"/>
</dbReference>
<dbReference type="SMART" id="SM00448">
    <property type="entry name" value="REC"/>
    <property type="match status" value="3"/>
</dbReference>
<dbReference type="SUPFAM" id="SSF52172">
    <property type="entry name" value="CheY-like"/>
    <property type="match status" value="3"/>
</dbReference>
<evidence type="ECO:0000313" key="9">
    <source>
        <dbReference type="EMBL" id="MEI4551251.1"/>
    </source>
</evidence>
<dbReference type="PROSITE" id="PS50109">
    <property type="entry name" value="HIS_KIN"/>
    <property type="match status" value="1"/>
</dbReference>
<dbReference type="InterPro" id="IPR003594">
    <property type="entry name" value="HATPase_dom"/>
</dbReference>
<keyword evidence="10" id="KW-1185">Reference proteome</keyword>
<dbReference type="InterPro" id="IPR003661">
    <property type="entry name" value="HisK_dim/P_dom"/>
</dbReference>
<dbReference type="InterPro" id="IPR001789">
    <property type="entry name" value="Sig_transdc_resp-reg_receiver"/>
</dbReference>
<dbReference type="Proteomes" id="UP001382455">
    <property type="component" value="Unassembled WGS sequence"/>
</dbReference>
<dbReference type="RefSeq" id="WP_336436257.1">
    <property type="nucleotide sequence ID" value="NZ_JBAWKS010000002.1"/>
</dbReference>
<dbReference type="Gene3D" id="1.10.287.130">
    <property type="match status" value="1"/>
</dbReference>
<evidence type="ECO:0000256" key="5">
    <source>
        <dbReference type="ARBA" id="ARBA00022777"/>
    </source>
</evidence>
<comment type="caution">
    <text evidence="9">The sequence shown here is derived from an EMBL/GenBank/DDBJ whole genome shotgun (WGS) entry which is preliminary data.</text>
</comment>
<evidence type="ECO:0000313" key="10">
    <source>
        <dbReference type="Proteomes" id="UP001382455"/>
    </source>
</evidence>
<dbReference type="PANTHER" id="PTHR43047">
    <property type="entry name" value="TWO-COMPONENT HISTIDINE PROTEIN KINASE"/>
    <property type="match status" value="1"/>
</dbReference>
<protein>
    <recommendedName>
        <fullName evidence="2">histidine kinase</fullName>
        <ecNumber evidence="2">2.7.13.3</ecNumber>
    </recommendedName>
</protein>
<feature type="modified residue" description="4-aspartylphosphate" evidence="6">
    <location>
        <position position="453"/>
    </location>
</feature>
<dbReference type="Pfam" id="PF00512">
    <property type="entry name" value="HisKA"/>
    <property type="match status" value="1"/>
</dbReference>
<evidence type="ECO:0000256" key="6">
    <source>
        <dbReference type="PROSITE-ProRule" id="PRU00169"/>
    </source>
</evidence>
<dbReference type="SUPFAM" id="SSF47384">
    <property type="entry name" value="Homodimeric domain of signal transducing histidine kinase"/>
    <property type="match status" value="1"/>
</dbReference>
<dbReference type="CDD" id="cd00156">
    <property type="entry name" value="REC"/>
    <property type="match status" value="2"/>
</dbReference>
<keyword evidence="5" id="KW-0418">Kinase</keyword>
<feature type="domain" description="Response regulatory" evidence="8">
    <location>
        <begin position="8"/>
        <end position="125"/>
    </location>
</feature>